<evidence type="ECO:0000256" key="6">
    <source>
        <dbReference type="ARBA" id="ARBA00023136"/>
    </source>
</evidence>
<dbReference type="KEGG" id="cdes:C0J27_01070"/>
<dbReference type="InterPro" id="IPR011014">
    <property type="entry name" value="MscS_channel_TM-2"/>
</dbReference>
<feature type="domain" description="Mechanosensitive ion channel MscS" evidence="8">
    <location>
        <begin position="170"/>
        <end position="238"/>
    </location>
</feature>
<comment type="subcellular location">
    <subcellularLocation>
        <location evidence="1">Cell membrane</location>
        <topology evidence="1">Multi-pass membrane protein</topology>
    </subcellularLocation>
</comment>
<dbReference type="RefSeq" id="WP_115585356.1">
    <property type="nucleotide sequence ID" value="NZ_CP025544.1"/>
</dbReference>
<proteinExistence type="inferred from homology"/>
<keyword evidence="11" id="KW-1185">Reference proteome</keyword>
<evidence type="ECO:0000256" key="4">
    <source>
        <dbReference type="ARBA" id="ARBA00022692"/>
    </source>
</evidence>
<feature type="transmembrane region" description="Helical" evidence="7">
    <location>
        <begin position="45"/>
        <end position="66"/>
    </location>
</feature>
<dbReference type="AlphaFoldDB" id="A0A345ZAM4"/>
<dbReference type="SUPFAM" id="SSF82689">
    <property type="entry name" value="Mechanosensitive channel protein MscS (YggB), C-terminal domain"/>
    <property type="match status" value="1"/>
</dbReference>
<dbReference type="Gene3D" id="1.10.287.1260">
    <property type="match status" value="1"/>
</dbReference>
<feature type="transmembrane region" description="Helical" evidence="7">
    <location>
        <begin position="6"/>
        <end position="25"/>
    </location>
</feature>
<comment type="similarity">
    <text evidence="2">Belongs to the MscS (TC 1.A.23) family.</text>
</comment>
<dbReference type="InterPro" id="IPR011066">
    <property type="entry name" value="MscS_channel_C_sf"/>
</dbReference>
<dbReference type="InterPro" id="IPR010920">
    <property type="entry name" value="LSM_dom_sf"/>
</dbReference>
<dbReference type="Proteomes" id="UP000254834">
    <property type="component" value="Chromosome"/>
</dbReference>
<dbReference type="EMBL" id="CP025544">
    <property type="protein sequence ID" value="AXK60341.1"/>
    <property type="molecule type" value="Genomic_DNA"/>
</dbReference>
<evidence type="ECO:0000256" key="7">
    <source>
        <dbReference type="SAM" id="Phobius"/>
    </source>
</evidence>
<dbReference type="Pfam" id="PF21082">
    <property type="entry name" value="MS_channel_3rd"/>
    <property type="match status" value="1"/>
</dbReference>
<keyword evidence="5 7" id="KW-1133">Transmembrane helix</keyword>
<dbReference type="GO" id="GO:0005886">
    <property type="term" value="C:plasma membrane"/>
    <property type="evidence" value="ECO:0007669"/>
    <property type="project" value="UniProtKB-SubCell"/>
</dbReference>
<evidence type="ECO:0000256" key="2">
    <source>
        <dbReference type="ARBA" id="ARBA00008017"/>
    </source>
</evidence>
<dbReference type="GO" id="GO:0055085">
    <property type="term" value="P:transmembrane transport"/>
    <property type="evidence" value="ECO:0007669"/>
    <property type="project" value="InterPro"/>
</dbReference>
<dbReference type="InterPro" id="IPR049278">
    <property type="entry name" value="MS_channel_C"/>
</dbReference>
<feature type="domain" description="Mechanosensitive ion channel MscS C-terminal" evidence="9">
    <location>
        <begin position="249"/>
        <end position="331"/>
    </location>
</feature>
<dbReference type="PANTHER" id="PTHR30566">
    <property type="entry name" value="YNAI-RELATED MECHANOSENSITIVE ION CHANNEL"/>
    <property type="match status" value="1"/>
</dbReference>
<dbReference type="Pfam" id="PF00924">
    <property type="entry name" value="MS_channel_2nd"/>
    <property type="match status" value="1"/>
</dbReference>
<keyword evidence="4 7" id="KW-0812">Transmembrane</keyword>
<dbReference type="PANTHER" id="PTHR30566:SF5">
    <property type="entry name" value="MECHANOSENSITIVE ION CHANNEL PROTEIN 1, MITOCHONDRIAL-RELATED"/>
    <property type="match status" value="1"/>
</dbReference>
<evidence type="ECO:0008006" key="12">
    <source>
        <dbReference type="Google" id="ProtNLM"/>
    </source>
</evidence>
<evidence type="ECO:0000256" key="5">
    <source>
        <dbReference type="ARBA" id="ARBA00022989"/>
    </source>
</evidence>
<protein>
    <recommendedName>
        <fullName evidence="12">Mechanosensitive ion channel family protein</fullName>
    </recommendedName>
</protein>
<dbReference type="SUPFAM" id="SSF82861">
    <property type="entry name" value="Mechanosensitive channel protein MscS (YggB), transmembrane region"/>
    <property type="match status" value="1"/>
</dbReference>
<dbReference type="Gene3D" id="2.30.30.60">
    <property type="match status" value="1"/>
</dbReference>
<dbReference type="InterPro" id="IPR023408">
    <property type="entry name" value="MscS_beta-dom_sf"/>
</dbReference>
<accession>A0A345ZAM4</accession>
<name>A0A345ZAM4_9BACT</name>
<dbReference type="SUPFAM" id="SSF50182">
    <property type="entry name" value="Sm-like ribonucleoproteins"/>
    <property type="match status" value="1"/>
</dbReference>
<keyword evidence="6 7" id="KW-0472">Membrane</keyword>
<feature type="transmembrane region" description="Helical" evidence="7">
    <location>
        <begin position="119"/>
        <end position="145"/>
    </location>
</feature>
<organism evidence="10 11">
    <name type="scientific">Candidatus Chromulinivorax destructor</name>
    <dbReference type="NCBI Taxonomy" id="2066483"/>
    <lineage>
        <taxon>Bacteria</taxon>
        <taxon>Candidatus Babelota</taxon>
        <taxon>Candidatus Babeliae</taxon>
        <taxon>Candidatus Babeliales</taxon>
        <taxon>Candidatus Chromulinivoraceae</taxon>
        <taxon>Candidatus Chromulinivorax</taxon>
    </lineage>
</organism>
<feature type="transmembrane region" description="Helical" evidence="7">
    <location>
        <begin position="157"/>
        <end position="183"/>
    </location>
</feature>
<dbReference type="OrthoDB" id="9775207at2"/>
<evidence type="ECO:0000313" key="10">
    <source>
        <dbReference type="EMBL" id="AXK60341.1"/>
    </source>
</evidence>
<gene>
    <name evidence="10" type="ORF">C0J27_01070</name>
</gene>
<dbReference type="InterPro" id="IPR006685">
    <property type="entry name" value="MscS_channel_2nd"/>
</dbReference>
<evidence type="ECO:0000259" key="9">
    <source>
        <dbReference type="Pfam" id="PF21082"/>
    </source>
</evidence>
<evidence type="ECO:0000313" key="11">
    <source>
        <dbReference type="Proteomes" id="UP000254834"/>
    </source>
</evidence>
<evidence type="ECO:0000256" key="3">
    <source>
        <dbReference type="ARBA" id="ARBA00022475"/>
    </source>
</evidence>
<reference evidence="10 11" key="1">
    <citation type="submission" date="2017-12" db="EMBL/GenBank/DDBJ databases">
        <title>Chromulinavorax destructans is a abundant pathogen of dominant heterotrophic picoflagllates.</title>
        <authorList>
            <person name="Deeg C.M."/>
            <person name="Zimmer M."/>
            <person name="Suttle C.A."/>
        </authorList>
    </citation>
    <scope>NUCLEOTIDE SEQUENCE [LARGE SCALE GENOMIC DNA]</scope>
    <source>
        <strain evidence="10 11">SeV1</strain>
    </source>
</reference>
<sequence length="338" mass="38303">MMILDAIFKILCAMSALLFVNKLIFDGISRVKSKVTSTGNTWFLLILDAAYMPLQFCILIFGIYRIAHLFEYQFIMNNIDHGYQVSMLMVMSSFLLRFKQNIEHVLDEEKEYLFTKFDPALVTLFSQIIKVTIIFCVVAIALYIVGIPFQSLMMLQGAVTIALGVSAQNVLGNGFGGIMILLYKPFEIGDLISSPDKKIEGYVEEIRWDRTRIMNLDRRPLSIPNSMFNQIIIVNASKMRNRHLVQNINLSYKNIDKVDAITTQIQAMLKSHDGIDTKLAASAHLVEFGAQSLRIHVSAFTKTVKTSVFYQVQQDVCIQIAQIIKNNEAEIVLVTNVL</sequence>
<evidence type="ECO:0000259" key="8">
    <source>
        <dbReference type="Pfam" id="PF00924"/>
    </source>
</evidence>
<keyword evidence="3" id="KW-1003">Cell membrane</keyword>
<evidence type="ECO:0000256" key="1">
    <source>
        <dbReference type="ARBA" id="ARBA00004651"/>
    </source>
</evidence>
<dbReference type="Gene3D" id="3.30.70.100">
    <property type="match status" value="1"/>
</dbReference>